<keyword evidence="3" id="KW-1185">Reference proteome</keyword>
<name>A0ABT3HH61_9HYPH</name>
<organism evidence="2 3">
    <name type="scientific">Rhodobium gokarnense</name>
    <dbReference type="NCBI Taxonomy" id="364296"/>
    <lineage>
        <taxon>Bacteria</taxon>
        <taxon>Pseudomonadati</taxon>
        <taxon>Pseudomonadota</taxon>
        <taxon>Alphaproteobacteria</taxon>
        <taxon>Hyphomicrobiales</taxon>
        <taxon>Rhodobiaceae</taxon>
        <taxon>Rhodobium</taxon>
    </lineage>
</organism>
<gene>
    <name evidence="2" type="ORF">M2319_004101</name>
</gene>
<dbReference type="Proteomes" id="UP001209755">
    <property type="component" value="Unassembled WGS sequence"/>
</dbReference>
<feature type="region of interest" description="Disordered" evidence="1">
    <location>
        <begin position="131"/>
        <end position="161"/>
    </location>
</feature>
<reference evidence="3" key="1">
    <citation type="submission" date="2023-07" db="EMBL/GenBank/DDBJ databases">
        <title>Genome sequencing of Purple Non-Sulfur Bacteria from various extreme environments.</title>
        <authorList>
            <person name="Mayer M."/>
        </authorList>
    </citation>
    <scope>NUCLEOTIDE SEQUENCE [LARGE SCALE GENOMIC DNA]</scope>
    <source>
        <strain evidence="3">DSM 17935</strain>
    </source>
</reference>
<accession>A0ABT3HH61</accession>
<proteinExistence type="predicted"/>
<sequence length="161" mass="17636">MKIDGYVPVDQKIAGEDGVTFEYDLGFGMIRIRSKSLSGHDNPQFRIAMKAYSERQERRKKLGSEADKDLARQLAGIVYDTGVLSWSTTIKSDGAVIAATRENFIDLMTDRACERAFDVFIGDATDEQNFRAVPREEDAKNSAAPSDGKSSGASTQSDLSA</sequence>
<comment type="caution">
    <text evidence="2">The sequence shown here is derived from an EMBL/GenBank/DDBJ whole genome shotgun (WGS) entry which is preliminary data.</text>
</comment>
<evidence type="ECO:0000313" key="3">
    <source>
        <dbReference type="Proteomes" id="UP001209755"/>
    </source>
</evidence>
<evidence type="ECO:0000313" key="2">
    <source>
        <dbReference type="EMBL" id="MCW2309742.1"/>
    </source>
</evidence>
<dbReference type="RefSeq" id="WP_264603320.1">
    <property type="nucleotide sequence ID" value="NZ_JAOQNS010000014.1"/>
</dbReference>
<evidence type="ECO:0000256" key="1">
    <source>
        <dbReference type="SAM" id="MobiDB-lite"/>
    </source>
</evidence>
<feature type="compositionally biased region" description="Polar residues" evidence="1">
    <location>
        <begin position="148"/>
        <end position="161"/>
    </location>
</feature>
<dbReference type="EMBL" id="JAOQNS010000014">
    <property type="protein sequence ID" value="MCW2309742.1"/>
    <property type="molecule type" value="Genomic_DNA"/>
</dbReference>
<protein>
    <submittedName>
        <fullName evidence="2">Uncharacterized protein</fullName>
    </submittedName>
</protein>